<dbReference type="GO" id="GO:0009099">
    <property type="term" value="P:L-valine biosynthetic process"/>
    <property type="evidence" value="ECO:0007669"/>
    <property type="project" value="TreeGrafter"/>
</dbReference>
<evidence type="ECO:0000256" key="1">
    <source>
        <dbReference type="ARBA" id="ARBA00007812"/>
    </source>
</evidence>
<feature type="domain" description="Thiamine pyrophosphate enzyme N-terminal TPP-binding" evidence="7">
    <location>
        <begin position="19"/>
        <end position="131"/>
    </location>
</feature>
<dbReference type="PROSITE" id="PS00187">
    <property type="entry name" value="TPP_ENZYMES"/>
    <property type="match status" value="1"/>
</dbReference>
<keyword evidence="2" id="KW-0808">Transferase</keyword>
<comment type="similarity">
    <text evidence="1 4">Belongs to the TPP enzyme family.</text>
</comment>
<proteinExistence type="inferred from homology"/>
<dbReference type="InterPro" id="IPR012001">
    <property type="entry name" value="Thiamin_PyroP_enz_TPP-bd_dom"/>
</dbReference>
<dbReference type="GO" id="GO:0030976">
    <property type="term" value="F:thiamine pyrophosphate binding"/>
    <property type="evidence" value="ECO:0007669"/>
    <property type="project" value="InterPro"/>
</dbReference>
<dbReference type="AlphaFoldDB" id="A0A1H3FC81"/>
<evidence type="ECO:0000259" key="5">
    <source>
        <dbReference type="Pfam" id="PF00205"/>
    </source>
</evidence>
<dbReference type="PANTHER" id="PTHR18968">
    <property type="entry name" value="THIAMINE PYROPHOSPHATE ENZYMES"/>
    <property type="match status" value="1"/>
</dbReference>
<keyword evidence="3 4" id="KW-0786">Thiamine pyrophosphate</keyword>
<dbReference type="NCBIfam" id="NF006122">
    <property type="entry name" value="PRK08266.1"/>
    <property type="match status" value="1"/>
</dbReference>
<reference evidence="8 9" key="1">
    <citation type="submission" date="2016-10" db="EMBL/GenBank/DDBJ databases">
        <authorList>
            <person name="de Groot N.N."/>
        </authorList>
    </citation>
    <scope>NUCLEOTIDE SEQUENCE [LARGE SCALE GENOMIC DNA]</scope>
    <source>
        <strain evidence="8 9">DSM 17890</strain>
    </source>
</reference>
<dbReference type="Pfam" id="PF02775">
    <property type="entry name" value="TPP_enzyme_C"/>
    <property type="match status" value="1"/>
</dbReference>
<evidence type="ECO:0000313" key="8">
    <source>
        <dbReference type="EMBL" id="SDX88591.1"/>
    </source>
</evidence>
<dbReference type="InterPro" id="IPR011766">
    <property type="entry name" value="TPP_enzyme_TPP-bd"/>
</dbReference>
<dbReference type="CDD" id="cd00568">
    <property type="entry name" value="TPP_enzymes"/>
    <property type="match status" value="1"/>
</dbReference>
<dbReference type="GO" id="GO:0003984">
    <property type="term" value="F:acetolactate synthase activity"/>
    <property type="evidence" value="ECO:0007669"/>
    <property type="project" value="TreeGrafter"/>
</dbReference>
<dbReference type="GO" id="GO:0009097">
    <property type="term" value="P:isoleucine biosynthetic process"/>
    <property type="evidence" value="ECO:0007669"/>
    <property type="project" value="TreeGrafter"/>
</dbReference>
<accession>A0A1H3FC81</accession>
<dbReference type="Pfam" id="PF00205">
    <property type="entry name" value="TPP_enzyme_M"/>
    <property type="match status" value="1"/>
</dbReference>
<dbReference type="STRING" id="356660.SAMN05444336_11251"/>
<organism evidence="8 9">
    <name type="scientific">Albimonas donghaensis</name>
    <dbReference type="NCBI Taxonomy" id="356660"/>
    <lineage>
        <taxon>Bacteria</taxon>
        <taxon>Pseudomonadati</taxon>
        <taxon>Pseudomonadota</taxon>
        <taxon>Alphaproteobacteria</taxon>
        <taxon>Rhodobacterales</taxon>
        <taxon>Paracoccaceae</taxon>
        <taxon>Albimonas</taxon>
    </lineage>
</organism>
<dbReference type="Proteomes" id="UP000199118">
    <property type="component" value="Unassembled WGS sequence"/>
</dbReference>
<dbReference type="OrthoDB" id="4494979at2"/>
<feature type="domain" description="Thiamine pyrophosphate enzyme TPP-binding" evidence="6">
    <location>
        <begin position="400"/>
        <end position="538"/>
    </location>
</feature>
<dbReference type="InterPro" id="IPR045229">
    <property type="entry name" value="TPP_enz"/>
</dbReference>
<evidence type="ECO:0000313" key="9">
    <source>
        <dbReference type="Proteomes" id="UP000199118"/>
    </source>
</evidence>
<dbReference type="CDD" id="cd07035">
    <property type="entry name" value="TPP_PYR_POX_like"/>
    <property type="match status" value="1"/>
</dbReference>
<keyword evidence="9" id="KW-1185">Reference proteome</keyword>
<evidence type="ECO:0000259" key="7">
    <source>
        <dbReference type="Pfam" id="PF02776"/>
    </source>
</evidence>
<name>A0A1H3FC81_9RHOB</name>
<evidence type="ECO:0000259" key="6">
    <source>
        <dbReference type="Pfam" id="PF02775"/>
    </source>
</evidence>
<dbReference type="PANTHER" id="PTHR18968:SF167">
    <property type="entry name" value="ACETOLACTATE SYNTHASE LARGE SUBUNIT ILVB2-RELATED"/>
    <property type="match status" value="1"/>
</dbReference>
<sequence>MTAQANTAPEAPAGANPPTGGEIAVEALIANGVDTLFALPGVQLDHLFNALHGAQDRLRVIHSRHEQGVAYMALGYAMASGKVGAYAVVPGPGFLNTGAALSTAYATHAPVLAVVGQIVTGAIGQGGGELHELPDQGAIIAGLTRWSGAAMEADAVAGVMDGAFAALASGKAPAGVELPANVLKNRASEGVEIAAAVAPAPSAGEPELIARAARMLAGAKAPLIWIGSGALDCREQLVALSRRLGAPVACHLQGRGVMRSDDPWGVGMWEGRKLWADADVILAVGTRLHSMRKRWGVEGREIIRIDHDPAQFARGEAPTLAIEAEAGAALTALVAAVQAEPAPEGVEARQAHVAELKTAKAMEFEEKLAPQMAYLRAIRAALPEDAAVVCDYTQIGYAATGALPVDLPRRLITPGYQGTLGFGYATTLGVKVALPDTPVVGLCGDGGFLFTGNEIATAVQFGINAVGVVFADGAYGNVRRMQANLHGGKMISTELRNPDFVAYAESFGAEARRVDSPEGLEEALRWAITRPGPTIIEVTMPVLPDPWALLEPA</sequence>
<dbReference type="GO" id="GO:0000287">
    <property type="term" value="F:magnesium ion binding"/>
    <property type="evidence" value="ECO:0007669"/>
    <property type="project" value="InterPro"/>
</dbReference>
<dbReference type="Gene3D" id="3.40.50.970">
    <property type="match status" value="2"/>
</dbReference>
<gene>
    <name evidence="8" type="ORF">SAMN05444336_11251</name>
</gene>
<dbReference type="InterPro" id="IPR012000">
    <property type="entry name" value="Thiamin_PyroP_enz_cen_dom"/>
</dbReference>
<evidence type="ECO:0000256" key="4">
    <source>
        <dbReference type="RuleBase" id="RU362132"/>
    </source>
</evidence>
<dbReference type="SUPFAM" id="SSF52467">
    <property type="entry name" value="DHS-like NAD/FAD-binding domain"/>
    <property type="match status" value="1"/>
</dbReference>
<protein>
    <submittedName>
        <fullName evidence="8">Acetolactate synthase-1/2/3 large subunit</fullName>
    </submittedName>
</protein>
<evidence type="ECO:0000256" key="3">
    <source>
        <dbReference type="ARBA" id="ARBA00023052"/>
    </source>
</evidence>
<dbReference type="InterPro" id="IPR029035">
    <property type="entry name" value="DHS-like_NAD/FAD-binding_dom"/>
</dbReference>
<evidence type="ECO:0000256" key="2">
    <source>
        <dbReference type="ARBA" id="ARBA00022679"/>
    </source>
</evidence>
<dbReference type="SUPFAM" id="SSF52518">
    <property type="entry name" value="Thiamin diphosphate-binding fold (THDP-binding)"/>
    <property type="match status" value="2"/>
</dbReference>
<dbReference type="RefSeq" id="WP_092685178.1">
    <property type="nucleotide sequence ID" value="NZ_FNMZ01000012.1"/>
</dbReference>
<feature type="domain" description="Thiamine pyrophosphate enzyme central" evidence="5">
    <location>
        <begin position="209"/>
        <end position="333"/>
    </location>
</feature>
<dbReference type="Gene3D" id="3.40.50.1220">
    <property type="entry name" value="TPP-binding domain"/>
    <property type="match status" value="1"/>
</dbReference>
<dbReference type="GO" id="GO:0050660">
    <property type="term" value="F:flavin adenine dinucleotide binding"/>
    <property type="evidence" value="ECO:0007669"/>
    <property type="project" value="TreeGrafter"/>
</dbReference>
<dbReference type="InterPro" id="IPR000399">
    <property type="entry name" value="TPP-bd_CS"/>
</dbReference>
<dbReference type="GO" id="GO:0005948">
    <property type="term" value="C:acetolactate synthase complex"/>
    <property type="evidence" value="ECO:0007669"/>
    <property type="project" value="TreeGrafter"/>
</dbReference>
<dbReference type="Pfam" id="PF02776">
    <property type="entry name" value="TPP_enzyme_N"/>
    <property type="match status" value="1"/>
</dbReference>
<dbReference type="InterPro" id="IPR029061">
    <property type="entry name" value="THDP-binding"/>
</dbReference>
<dbReference type="EMBL" id="FNMZ01000012">
    <property type="protein sequence ID" value="SDX88591.1"/>
    <property type="molecule type" value="Genomic_DNA"/>
</dbReference>